<dbReference type="KEGG" id="osg:BST96_10570"/>
<dbReference type="Pfam" id="PF13429">
    <property type="entry name" value="TPR_15"/>
    <property type="match status" value="1"/>
</dbReference>
<keyword evidence="3" id="KW-1185">Reference proteome</keyword>
<dbReference type="SMART" id="SM00386">
    <property type="entry name" value="HAT"/>
    <property type="match status" value="6"/>
</dbReference>
<name>A0A1X9NBV8_9GAMM</name>
<dbReference type="SMART" id="SM00028">
    <property type="entry name" value="TPR"/>
    <property type="match status" value="12"/>
</dbReference>
<protein>
    <recommendedName>
        <fullName evidence="4">PEP-CTERM system TPR-repeat protein PrsT</fullName>
    </recommendedName>
</protein>
<organism evidence="2 3">
    <name type="scientific">Oceanicoccus sagamiensis</name>
    <dbReference type="NCBI Taxonomy" id="716816"/>
    <lineage>
        <taxon>Bacteria</taxon>
        <taxon>Pseudomonadati</taxon>
        <taxon>Pseudomonadota</taxon>
        <taxon>Gammaproteobacteria</taxon>
        <taxon>Cellvibrionales</taxon>
        <taxon>Spongiibacteraceae</taxon>
        <taxon>Oceanicoccus</taxon>
    </lineage>
</organism>
<dbReference type="InterPro" id="IPR011990">
    <property type="entry name" value="TPR-like_helical_dom_sf"/>
</dbReference>
<feature type="repeat" description="TPR" evidence="1">
    <location>
        <begin position="471"/>
        <end position="504"/>
    </location>
</feature>
<dbReference type="Proteomes" id="UP000193450">
    <property type="component" value="Chromosome"/>
</dbReference>
<dbReference type="PANTHER" id="PTHR12558:SF13">
    <property type="entry name" value="CELL DIVISION CYCLE PROTEIN 27 HOMOLOG"/>
    <property type="match status" value="1"/>
</dbReference>
<dbReference type="GO" id="GO:0006396">
    <property type="term" value="P:RNA processing"/>
    <property type="evidence" value="ECO:0007669"/>
    <property type="project" value="InterPro"/>
</dbReference>
<sequence>MSQGQYRAAIIEARNVIKYSPDSAQGHLVLATIYSNLGSSPAVIKTLEPLSETYTNEVSLPLAKAYSQVGKYQSASKMLENTDQQSIEAMLVRARIEGGLNHVESAEKIYLDLLAKDASNAEAQLAYIQLQLRNQKNQSANLALNKLLQQDPNNPEALLYKAELAYLDNQLDDTENYLTQALQHLPETDIMTSLKSTVLSRLAQTLTELGRPSESLIYTKILAEANPEAHQARQQYNEALGLYQSGDIEQAEELLIELYENNPGNSMSGMLLGIINLQQGDLEEAGKLLEENIDAETSSSQAISSTALTQLRLRKPKQAVELLEKALLSHPEDAGIQAVYGLALLNIDNTDTRAALALQKALAIDPTRYKLHTILARHYLALDKNEQAYAQYNAALEKAPNSQDIKDDYINALLNNGEQDKALQLNNRFIQQNPEDPKAYLQAARINSINKDLAAAEKNLNKTISLAPDNAAALLALGQLQLAEKKPSKAINNFRKSLAVKPSTAGYKGLITGYQLNNDGDKVISELSTEAEASPDNSTLHTVLAEYYAIENQGEMALKFADSAIDSKPISNYTRSTAINIYRTQSLRSLADGDIATGRNRLSKAIVLAPNNGILQAELIKLEIQAQNFDEAMKIAEQIEQSEQGSVAGKYFKAQVRAEQQQWPEAISHIQKAWEQSPSGRIGSLYYTILKKSGNAEKAMSLLDDWISKIPQSSNPVTLKAIEFQKDGDNNAAADLYGRAIKLNPKDGIALNNLAWLYYEKGDERAEETASQAYATVPNSPGVLDTYGWILVQKGKVAEGIKLLERAESLTNGKSKEISQHLKEAEALL</sequence>
<evidence type="ECO:0008006" key="4">
    <source>
        <dbReference type="Google" id="ProtNLM"/>
    </source>
</evidence>
<evidence type="ECO:0000313" key="2">
    <source>
        <dbReference type="EMBL" id="ARN74524.1"/>
    </source>
</evidence>
<reference evidence="2 3" key="1">
    <citation type="submission" date="2016-11" db="EMBL/GenBank/DDBJ databases">
        <title>Trade-off between light-utilization and light-protection in marine flavobacteria.</title>
        <authorList>
            <person name="Kumagai Y."/>
        </authorList>
    </citation>
    <scope>NUCLEOTIDE SEQUENCE [LARGE SCALE GENOMIC DNA]</scope>
    <source>
        <strain evidence="2 3">NBRC 107125</strain>
    </source>
</reference>
<dbReference type="EMBL" id="CP019343">
    <property type="protein sequence ID" value="ARN74524.1"/>
    <property type="molecule type" value="Genomic_DNA"/>
</dbReference>
<dbReference type="PANTHER" id="PTHR12558">
    <property type="entry name" value="CELL DIVISION CYCLE 16,23,27"/>
    <property type="match status" value="1"/>
</dbReference>
<gene>
    <name evidence="2" type="ORF">BST96_10570</name>
</gene>
<dbReference type="SUPFAM" id="SSF48452">
    <property type="entry name" value="TPR-like"/>
    <property type="match status" value="4"/>
</dbReference>
<dbReference type="Gene3D" id="1.25.40.10">
    <property type="entry name" value="Tetratricopeptide repeat domain"/>
    <property type="match status" value="4"/>
</dbReference>
<feature type="repeat" description="TPR" evidence="1">
    <location>
        <begin position="369"/>
        <end position="402"/>
    </location>
</feature>
<dbReference type="Pfam" id="PF13432">
    <property type="entry name" value="TPR_16"/>
    <property type="match status" value="3"/>
</dbReference>
<keyword evidence="1" id="KW-0802">TPR repeat</keyword>
<dbReference type="PROSITE" id="PS50005">
    <property type="entry name" value="TPR"/>
    <property type="match status" value="2"/>
</dbReference>
<evidence type="ECO:0000313" key="3">
    <source>
        <dbReference type="Proteomes" id="UP000193450"/>
    </source>
</evidence>
<dbReference type="InterPro" id="IPR003107">
    <property type="entry name" value="HAT"/>
</dbReference>
<proteinExistence type="predicted"/>
<dbReference type="STRING" id="716816.BST96_10570"/>
<dbReference type="AlphaFoldDB" id="A0A1X9NBV8"/>
<dbReference type="InterPro" id="IPR019734">
    <property type="entry name" value="TPR_rpt"/>
</dbReference>
<dbReference type="Pfam" id="PF14559">
    <property type="entry name" value="TPR_19"/>
    <property type="match status" value="1"/>
</dbReference>
<evidence type="ECO:0000256" key="1">
    <source>
        <dbReference type="PROSITE-ProRule" id="PRU00339"/>
    </source>
</evidence>
<accession>A0A1X9NBV8</accession>